<organism evidence="1 2">
    <name type="scientific">Variovorax paradoxus</name>
    <dbReference type="NCBI Taxonomy" id="34073"/>
    <lineage>
        <taxon>Bacteria</taxon>
        <taxon>Pseudomonadati</taxon>
        <taxon>Pseudomonadota</taxon>
        <taxon>Betaproteobacteria</taxon>
        <taxon>Burkholderiales</taxon>
        <taxon>Comamonadaceae</taxon>
        <taxon>Variovorax</taxon>
    </lineage>
</organism>
<comment type="caution">
    <text evidence="1">The sequence shown here is derived from an EMBL/GenBank/DDBJ whole genome shotgun (WGS) entry which is preliminary data.</text>
</comment>
<accession>A0A0D0MUQ8</accession>
<dbReference type="InterPro" id="IPR046032">
    <property type="entry name" value="DUF5990"/>
</dbReference>
<evidence type="ECO:0000313" key="1">
    <source>
        <dbReference type="EMBL" id="KIQ36321.1"/>
    </source>
</evidence>
<proteinExistence type="predicted"/>
<gene>
    <name evidence="1" type="ORF">RT97_02300</name>
</gene>
<dbReference type="AlphaFoldDB" id="A0A0D0MUQ8"/>
<sequence length="141" mass="15022">MILTLQSPPPGVAFAVQRGRDELVKPFVVTADLVSFAITLALGPSLADGSPNFRGPFAQGAPADRFVYVNSGFYAGQMGTPWERRAKIKLADIPVALVESAAGNPDAAIEARIHGTMKDGGPVCASVRPPQIWWQLVRRPA</sequence>
<dbReference type="Pfam" id="PF19452">
    <property type="entry name" value="DUF5990"/>
    <property type="match status" value="1"/>
</dbReference>
<name>A0A0D0MUQ8_VARPD</name>
<dbReference type="OrthoDB" id="8796340at2"/>
<reference evidence="1 2" key="1">
    <citation type="submission" date="2014-12" db="EMBL/GenBank/DDBJ databases">
        <title>16Stimator: statistical estimation of ribosomal gene copy numbers from draft genome assemblies.</title>
        <authorList>
            <person name="Perisin M.A."/>
            <person name="Vetter M."/>
            <person name="Gilbert J.A."/>
            <person name="Bergelson J."/>
        </authorList>
    </citation>
    <scope>NUCLEOTIDE SEQUENCE [LARGE SCALE GENOMIC DNA]</scope>
    <source>
        <strain evidence="1 2">MEDvA23</strain>
    </source>
</reference>
<protein>
    <submittedName>
        <fullName evidence="1">Uncharacterized protein</fullName>
    </submittedName>
</protein>
<evidence type="ECO:0000313" key="2">
    <source>
        <dbReference type="Proteomes" id="UP000032067"/>
    </source>
</evidence>
<dbReference type="EMBL" id="JXQQ01000007">
    <property type="protein sequence ID" value="KIQ36321.1"/>
    <property type="molecule type" value="Genomic_DNA"/>
</dbReference>
<dbReference type="Proteomes" id="UP000032067">
    <property type="component" value="Unassembled WGS sequence"/>
</dbReference>